<protein>
    <recommendedName>
        <fullName evidence="5">MATE efflux family protein</fullName>
    </recommendedName>
</protein>
<keyword evidence="4" id="KW-1185">Reference proteome</keyword>
<feature type="transmembrane region" description="Helical" evidence="2">
    <location>
        <begin position="194"/>
        <end position="213"/>
    </location>
</feature>
<dbReference type="AlphaFoldDB" id="A0AAD1UAP0"/>
<evidence type="ECO:0000313" key="4">
    <source>
        <dbReference type="Proteomes" id="UP001295684"/>
    </source>
</evidence>
<comment type="similarity">
    <text evidence="1">Belongs to the multi antimicrobial extrusion (MATE) (TC 2.A.66.1) family.</text>
</comment>
<accession>A0AAD1UAP0</accession>
<name>A0AAD1UAP0_EUPCR</name>
<feature type="transmembrane region" description="Helical" evidence="2">
    <location>
        <begin position="131"/>
        <end position="149"/>
    </location>
</feature>
<dbReference type="InterPro" id="IPR002528">
    <property type="entry name" value="MATE_fam"/>
</dbReference>
<feature type="transmembrane region" description="Helical" evidence="2">
    <location>
        <begin position="389"/>
        <end position="412"/>
    </location>
</feature>
<proteinExistence type="inferred from homology"/>
<dbReference type="GO" id="GO:0042910">
    <property type="term" value="F:xenobiotic transmembrane transporter activity"/>
    <property type="evidence" value="ECO:0007669"/>
    <property type="project" value="InterPro"/>
</dbReference>
<feature type="transmembrane region" description="Helical" evidence="2">
    <location>
        <begin position="347"/>
        <end position="369"/>
    </location>
</feature>
<dbReference type="EMBL" id="CAMPGE010002960">
    <property type="protein sequence ID" value="CAI2361778.1"/>
    <property type="molecule type" value="Genomic_DNA"/>
</dbReference>
<evidence type="ECO:0000256" key="2">
    <source>
        <dbReference type="SAM" id="Phobius"/>
    </source>
</evidence>
<dbReference type="GO" id="GO:0015297">
    <property type="term" value="F:antiporter activity"/>
    <property type="evidence" value="ECO:0007669"/>
    <property type="project" value="InterPro"/>
</dbReference>
<comment type="caution">
    <text evidence="3">The sequence shown here is derived from an EMBL/GenBank/DDBJ whole genome shotgun (WGS) entry which is preliminary data.</text>
</comment>
<evidence type="ECO:0000313" key="3">
    <source>
        <dbReference type="EMBL" id="CAI2361778.1"/>
    </source>
</evidence>
<keyword evidence="2" id="KW-1133">Transmembrane helix</keyword>
<evidence type="ECO:0000256" key="1">
    <source>
        <dbReference type="ARBA" id="ARBA00010199"/>
    </source>
</evidence>
<organism evidence="3 4">
    <name type="scientific">Euplotes crassus</name>
    <dbReference type="NCBI Taxonomy" id="5936"/>
    <lineage>
        <taxon>Eukaryota</taxon>
        <taxon>Sar</taxon>
        <taxon>Alveolata</taxon>
        <taxon>Ciliophora</taxon>
        <taxon>Intramacronucleata</taxon>
        <taxon>Spirotrichea</taxon>
        <taxon>Hypotrichia</taxon>
        <taxon>Euplotida</taxon>
        <taxon>Euplotidae</taxon>
        <taxon>Moneuplotes</taxon>
    </lineage>
</organism>
<dbReference type="Proteomes" id="UP001295684">
    <property type="component" value="Unassembled WGS sequence"/>
</dbReference>
<feature type="transmembrane region" description="Helical" evidence="2">
    <location>
        <begin position="424"/>
        <end position="444"/>
    </location>
</feature>
<gene>
    <name evidence="3" type="ORF">ECRASSUSDP1_LOCUS3091</name>
</gene>
<keyword evidence="2" id="KW-0812">Transmembrane</keyword>
<feature type="transmembrane region" description="Helical" evidence="2">
    <location>
        <begin position="450"/>
        <end position="473"/>
    </location>
</feature>
<feature type="transmembrane region" description="Helical" evidence="2">
    <location>
        <begin position="228"/>
        <end position="248"/>
    </location>
</feature>
<reference evidence="3" key="1">
    <citation type="submission" date="2023-07" db="EMBL/GenBank/DDBJ databases">
        <authorList>
            <consortium name="AG Swart"/>
            <person name="Singh M."/>
            <person name="Singh A."/>
            <person name="Seah K."/>
            <person name="Emmerich C."/>
        </authorList>
    </citation>
    <scope>NUCLEOTIDE SEQUENCE</scope>
    <source>
        <strain evidence="3">DP1</strain>
    </source>
</reference>
<evidence type="ECO:0008006" key="5">
    <source>
        <dbReference type="Google" id="ProtNLM"/>
    </source>
</evidence>
<dbReference type="GO" id="GO:0016020">
    <property type="term" value="C:membrane"/>
    <property type="evidence" value="ECO:0007669"/>
    <property type="project" value="InterPro"/>
</dbReference>
<dbReference type="PANTHER" id="PTHR11206">
    <property type="entry name" value="MULTIDRUG RESISTANCE PROTEIN"/>
    <property type="match status" value="1"/>
</dbReference>
<dbReference type="Pfam" id="PF01554">
    <property type="entry name" value="MatE"/>
    <property type="match status" value="2"/>
</dbReference>
<sequence>MNSFNISDSNKSWDDELLADSKSSQIIEKVEITMATKELAKRAVPAFFGTVFKHMIDITNIFFSGKISSFSKNMQIFSESDIIAGVGLGLLSYNALIFSVSWGMSSTIDTLASQAFGNKKYHLCGYYLNRYRVVSSVVFIFQLLLLYYIGDLLEMIGQPEEASRICQTFIRYQLVGLYCSVQFEGLRRYLIAQGVYNVIVYIQAACFCLHISILDGLHYNSLLTVESLAFANLVTNVMSLILLTIFCMKTTKIHREAWHYSLGSFEGLKEFIRYAIPSTLMRSLEYWVCEILMIFSGWCGSKQQAAAITAWNIYSAFYRFTSGISMATSNLVGNCLGNNDPRNGKQYAIASMLVTCIPIIFTMSFLYFLRYQIMSFSGDQTVIEIGAKLFLILMIINPTDFLQSSLFGVMVAMGYQKYGSLINIFSYFLFLIPLAYILGITYNYGVIGIFSAWIFGSILCTGLVASCVFLTDWHKLALKIQSRLSES</sequence>
<feature type="transmembrane region" description="Helical" evidence="2">
    <location>
        <begin position="82"/>
        <end position="104"/>
    </location>
</feature>
<keyword evidence="2" id="KW-0472">Membrane</keyword>